<proteinExistence type="predicted"/>
<gene>
    <name evidence="7" type="ORF">ACFQHK_10100</name>
</gene>
<reference evidence="7 8" key="1">
    <citation type="journal article" date="2019" name="Int. J. Syst. Evol. Microbiol.">
        <title>The Global Catalogue of Microorganisms (GCM) 10K type strain sequencing project: providing services to taxonomists for standard genome sequencing and annotation.</title>
        <authorList>
            <consortium name="The Broad Institute Genomics Platform"/>
            <consortium name="The Broad Institute Genome Sequencing Center for Infectious Disease"/>
            <person name="Wu L."/>
            <person name="Ma J."/>
        </authorList>
    </citation>
    <scope>NUCLEOTIDE SEQUENCE [LARGE SCALE GENOMIC DNA]</scope>
    <source>
        <strain evidence="7 8">PSRA2</strain>
    </source>
</reference>
<dbReference type="GO" id="GO:0005886">
    <property type="term" value="C:plasma membrane"/>
    <property type="evidence" value="ECO:0007669"/>
    <property type="project" value="UniProtKB-SubCell"/>
</dbReference>
<dbReference type="InterPro" id="IPR050833">
    <property type="entry name" value="Poly_Biosynth_Transport"/>
</dbReference>
<evidence type="ECO:0000313" key="8">
    <source>
        <dbReference type="Proteomes" id="UP001596406"/>
    </source>
</evidence>
<keyword evidence="8" id="KW-1185">Reference proteome</keyword>
<dbReference type="Proteomes" id="UP001596406">
    <property type="component" value="Unassembled WGS sequence"/>
</dbReference>
<keyword evidence="5 6" id="KW-0472">Membrane</keyword>
<organism evidence="7 8">
    <name type="scientific">Halomarina ordinaria</name>
    <dbReference type="NCBI Taxonomy" id="3033939"/>
    <lineage>
        <taxon>Archaea</taxon>
        <taxon>Methanobacteriati</taxon>
        <taxon>Methanobacteriota</taxon>
        <taxon>Stenosarchaea group</taxon>
        <taxon>Halobacteria</taxon>
        <taxon>Halobacteriales</taxon>
        <taxon>Natronomonadaceae</taxon>
        <taxon>Halomarina</taxon>
    </lineage>
</organism>
<feature type="transmembrane region" description="Helical" evidence="6">
    <location>
        <begin position="435"/>
        <end position="457"/>
    </location>
</feature>
<feature type="transmembrane region" description="Helical" evidence="6">
    <location>
        <begin position="316"/>
        <end position="335"/>
    </location>
</feature>
<comment type="subcellular location">
    <subcellularLocation>
        <location evidence="1">Cell membrane</location>
        <topology evidence="1">Multi-pass membrane protein</topology>
    </subcellularLocation>
</comment>
<evidence type="ECO:0000256" key="1">
    <source>
        <dbReference type="ARBA" id="ARBA00004651"/>
    </source>
</evidence>
<feature type="transmembrane region" description="Helical" evidence="6">
    <location>
        <begin position="7"/>
        <end position="28"/>
    </location>
</feature>
<protein>
    <submittedName>
        <fullName evidence="7">Polysaccharide biosynthesis C-terminal domain-containing protein</fullName>
    </submittedName>
</protein>
<feature type="transmembrane region" description="Helical" evidence="6">
    <location>
        <begin position="174"/>
        <end position="192"/>
    </location>
</feature>
<comment type="caution">
    <text evidence="7">The sequence shown here is derived from an EMBL/GenBank/DDBJ whole genome shotgun (WGS) entry which is preliminary data.</text>
</comment>
<evidence type="ECO:0000256" key="4">
    <source>
        <dbReference type="ARBA" id="ARBA00022989"/>
    </source>
</evidence>
<feature type="transmembrane region" description="Helical" evidence="6">
    <location>
        <begin position="75"/>
        <end position="98"/>
    </location>
</feature>
<name>A0ABD5U931_9EURY</name>
<evidence type="ECO:0000256" key="5">
    <source>
        <dbReference type="ARBA" id="ARBA00023136"/>
    </source>
</evidence>
<dbReference type="PANTHER" id="PTHR30250:SF28">
    <property type="entry name" value="POLYSACCHARIDE BIOSYNTHESIS PROTEIN"/>
    <property type="match status" value="1"/>
</dbReference>
<keyword evidence="3 6" id="KW-0812">Transmembrane</keyword>
<feature type="transmembrane region" description="Helical" evidence="6">
    <location>
        <begin position="286"/>
        <end position="304"/>
    </location>
</feature>
<dbReference type="PANTHER" id="PTHR30250">
    <property type="entry name" value="PST FAMILY PREDICTED COLANIC ACID TRANSPORTER"/>
    <property type="match status" value="1"/>
</dbReference>
<dbReference type="InterPro" id="IPR002797">
    <property type="entry name" value="Polysacc_synth"/>
</dbReference>
<feature type="transmembrane region" description="Helical" evidence="6">
    <location>
        <begin position="110"/>
        <end position="130"/>
    </location>
</feature>
<evidence type="ECO:0000256" key="2">
    <source>
        <dbReference type="ARBA" id="ARBA00022475"/>
    </source>
</evidence>
<feature type="transmembrane region" description="Helical" evidence="6">
    <location>
        <begin position="248"/>
        <end position="265"/>
    </location>
</feature>
<keyword evidence="4 6" id="KW-1133">Transmembrane helix</keyword>
<keyword evidence="2" id="KW-1003">Cell membrane</keyword>
<dbReference type="AlphaFoldDB" id="A0ABD5U931"/>
<evidence type="ECO:0000313" key="7">
    <source>
        <dbReference type="EMBL" id="MFC6836864.1"/>
    </source>
</evidence>
<dbReference type="Pfam" id="PF01943">
    <property type="entry name" value="Polysacc_synt"/>
    <property type="match status" value="1"/>
</dbReference>
<feature type="transmembrane region" description="Helical" evidence="6">
    <location>
        <begin position="351"/>
        <end position="370"/>
    </location>
</feature>
<feature type="transmembrane region" description="Helical" evidence="6">
    <location>
        <begin position="410"/>
        <end position="429"/>
    </location>
</feature>
<feature type="transmembrane region" description="Helical" evidence="6">
    <location>
        <begin position="40"/>
        <end position="63"/>
    </location>
</feature>
<accession>A0ABD5U931</accession>
<dbReference type="RefSeq" id="WP_304448538.1">
    <property type="nucleotide sequence ID" value="NZ_JARRAH010000001.1"/>
</dbReference>
<feature type="transmembrane region" description="Helical" evidence="6">
    <location>
        <begin position="376"/>
        <end position="398"/>
    </location>
</feature>
<dbReference type="EMBL" id="JBHSXM010000001">
    <property type="protein sequence ID" value="MFC6836864.1"/>
    <property type="molecule type" value="Genomic_DNA"/>
</dbReference>
<evidence type="ECO:0000256" key="3">
    <source>
        <dbReference type="ARBA" id="ARBA00022692"/>
    </source>
</evidence>
<evidence type="ECO:0000256" key="6">
    <source>
        <dbReference type="SAM" id="Phobius"/>
    </source>
</evidence>
<sequence length="472" mass="49882">MRIGQTSLVYFGSQFLTSILGFAVTLVLARELGASVLGQYYFVVSIVIWMKILSGQGIQTAAIKRISEGGDRSGYFGAVVLLQGAAFAVVSLVFLAGAKVARTYFDVGLGVSPGVVLGLLAASLFIWTATSALNGMDLVHLGALLSPIDRLFRSIAQVGVALAGLGTVQLLLAGYAVAEVLAGVVGIAMFTVRPTLPSREQVVSVVDYAKFSWFNGIESRAFASMDTIVLGIFVASDLLGIYEIAWNLASILAMFSVAISRSLFPQISRLSEAEGTRAVEGFVDDALAYSGLFVIPGLVGSLVLGESLMRIYGAEFAQGGLILVVLVFARLVYVYESQFTNTLGAVDRPDLAFRVNVVFIGLNLVLNVVLVYRFGWYGAAVATTLSAVAGLVLGYVYLSRLIEVPLPTREVSTQVGAALVMGVVVFAGSETMPGGIPATLTLVSVGAGVYFLALAALSRRFRATVRRNLPIP</sequence>